<dbReference type="Proteomes" id="UP000321332">
    <property type="component" value="Chromosome"/>
</dbReference>
<dbReference type="Gene3D" id="3.40.630.30">
    <property type="match status" value="1"/>
</dbReference>
<sequence>MTFRELQLADETIFNNWIKDWKRETKKVSIATSLDSTFSQYLINLEKMKTHNVNHLVKATNYFFIEDNIIKGGVSARWDLNDHLLKFGGHIGYGVSPAWRKQGVAKQMLKLTLAFYKARHISPILITAEIWNTASRKTIESNGGILENIVNEPDTDKYWCRYWIDL</sequence>
<dbReference type="PANTHER" id="PTHR39173">
    <property type="entry name" value="ACETYLTRANSFERASE"/>
    <property type="match status" value="1"/>
</dbReference>
<feature type="domain" description="N-acetyltransferase" evidence="1">
    <location>
        <begin position="1"/>
        <end position="165"/>
    </location>
</feature>
<dbReference type="GO" id="GO:0016747">
    <property type="term" value="F:acyltransferase activity, transferring groups other than amino-acyl groups"/>
    <property type="evidence" value="ECO:0007669"/>
    <property type="project" value="InterPro"/>
</dbReference>
<reference evidence="2 3" key="1">
    <citation type="submission" date="2019-06" db="EMBL/GenBank/DDBJ databases">
        <title>Genome analyses of bacteria isolated from kimchi.</title>
        <authorList>
            <person name="Lee S."/>
            <person name="Ahn S."/>
            <person name="Roh S."/>
        </authorList>
    </citation>
    <scope>NUCLEOTIDE SEQUENCE [LARGE SCALE GENOMIC DNA]</scope>
    <source>
        <strain evidence="2 3">CBA3620</strain>
    </source>
</reference>
<protein>
    <submittedName>
        <fullName evidence="2">GNAT family N-acetyltransferase</fullName>
    </submittedName>
</protein>
<evidence type="ECO:0000259" key="1">
    <source>
        <dbReference type="PROSITE" id="PS51186"/>
    </source>
</evidence>
<dbReference type="AlphaFoldDB" id="A0AAE6IIC1"/>
<gene>
    <name evidence="2" type="ORF">FGL89_00765</name>
</gene>
<organism evidence="2 3">
    <name type="scientific">Leuconostoc carnosum</name>
    <dbReference type="NCBI Taxonomy" id="1252"/>
    <lineage>
        <taxon>Bacteria</taxon>
        <taxon>Bacillati</taxon>
        <taxon>Bacillota</taxon>
        <taxon>Bacilli</taxon>
        <taxon>Lactobacillales</taxon>
        <taxon>Lactobacillaceae</taxon>
        <taxon>Leuconostoc</taxon>
    </lineage>
</organism>
<dbReference type="PANTHER" id="PTHR39173:SF1">
    <property type="entry name" value="ACETYLTRANSFERASE"/>
    <property type="match status" value="1"/>
</dbReference>
<dbReference type="GeneID" id="61186251"/>
<dbReference type="EMBL" id="CP042374">
    <property type="protein sequence ID" value="QEA32770.1"/>
    <property type="molecule type" value="Genomic_DNA"/>
</dbReference>
<dbReference type="CDD" id="cd04301">
    <property type="entry name" value="NAT_SF"/>
    <property type="match status" value="1"/>
</dbReference>
<dbReference type="InterPro" id="IPR000182">
    <property type="entry name" value="GNAT_dom"/>
</dbReference>
<accession>A0AAE6IIC1</accession>
<evidence type="ECO:0000313" key="2">
    <source>
        <dbReference type="EMBL" id="QEA32770.1"/>
    </source>
</evidence>
<evidence type="ECO:0000313" key="3">
    <source>
        <dbReference type="Proteomes" id="UP000321332"/>
    </source>
</evidence>
<dbReference type="RefSeq" id="WP_147000261.1">
    <property type="nucleotide sequence ID" value="NZ_CP042374.1"/>
</dbReference>
<dbReference type="Pfam" id="PF13302">
    <property type="entry name" value="Acetyltransf_3"/>
    <property type="match status" value="1"/>
</dbReference>
<dbReference type="PROSITE" id="PS51186">
    <property type="entry name" value="GNAT"/>
    <property type="match status" value="1"/>
</dbReference>
<dbReference type="SUPFAM" id="SSF55729">
    <property type="entry name" value="Acyl-CoA N-acyltransferases (Nat)"/>
    <property type="match status" value="1"/>
</dbReference>
<dbReference type="InterPro" id="IPR016181">
    <property type="entry name" value="Acyl_CoA_acyltransferase"/>
</dbReference>
<name>A0AAE6IIC1_LEUCA</name>
<proteinExistence type="predicted"/>